<feature type="compositionally biased region" description="Basic and acidic residues" evidence="14">
    <location>
        <begin position="2304"/>
        <end position="2315"/>
    </location>
</feature>
<dbReference type="SUPFAM" id="SSF46689">
    <property type="entry name" value="Homeodomain-like"/>
    <property type="match status" value="2"/>
</dbReference>
<feature type="region of interest" description="Disordered" evidence="14">
    <location>
        <begin position="1508"/>
        <end position="1534"/>
    </location>
</feature>
<feature type="compositionally biased region" description="Basic and acidic residues" evidence="14">
    <location>
        <begin position="716"/>
        <end position="729"/>
    </location>
</feature>
<evidence type="ECO:0000256" key="2">
    <source>
        <dbReference type="ARBA" id="ARBA00022491"/>
    </source>
</evidence>
<dbReference type="InterPro" id="IPR013083">
    <property type="entry name" value="Znf_RING/FYVE/PHD"/>
</dbReference>
<feature type="region of interest" description="Disordered" evidence="14">
    <location>
        <begin position="3197"/>
        <end position="3268"/>
    </location>
</feature>
<dbReference type="PANTHER" id="PTHR16089">
    <property type="entry name" value="REST COREPRESSOR COREST PROTEIN-RELATED"/>
    <property type="match status" value="1"/>
</dbReference>
<dbReference type="GO" id="GO:0006357">
    <property type="term" value="P:regulation of transcription by RNA polymerase II"/>
    <property type="evidence" value="ECO:0007669"/>
    <property type="project" value="TreeGrafter"/>
</dbReference>
<dbReference type="Pfam" id="PF00628">
    <property type="entry name" value="PHD"/>
    <property type="match status" value="2"/>
</dbReference>
<dbReference type="Pfam" id="PF01448">
    <property type="entry name" value="ELM2"/>
    <property type="match status" value="1"/>
</dbReference>
<feature type="compositionally biased region" description="Basic and acidic residues" evidence="14">
    <location>
        <begin position="1814"/>
        <end position="1830"/>
    </location>
</feature>
<dbReference type="Pfam" id="PF00249">
    <property type="entry name" value="Myb_DNA-binding"/>
    <property type="match status" value="2"/>
</dbReference>
<dbReference type="InterPro" id="IPR009057">
    <property type="entry name" value="Homeodomain-like_sf"/>
</dbReference>
<accession>A0AAJ7FDY7</accession>
<evidence type="ECO:0000256" key="13">
    <source>
        <dbReference type="SAM" id="Coils"/>
    </source>
</evidence>
<feature type="compositionally biased region" description="Polar residues" evidence="14">
    <location>
        <begin position="580"/>
        <end position="589"/>
    </location>
</feature>
<feature type="region of interest" description="Disordered" evidence="14">
    <location>
        <begin position="2003"/>
        <end position="2096"/>
    </location>
</feature>
<feature type="compositionally biased region" description="Basic and acidic residues" evidence="14">
    <location>
        <begin position="2071"/>
        <end position="2095"/>
    </location>
</feature>
<keyword evidence="8 13" id="KW-0175">Coiled coil</keyword>
<evidence type="ECO:0000256" key="6">
    <source>
        <dbReference type="ARBA" id="ARBA00022833"/>
    </source>
</evidence>
<feature type="compositionally biased region" description="Basic and acidic residues" evidence="14">
    <location>
        <begin position="2029"/>
        <end position="2050"/>
    </location>
</feature>
<feature type="compositionally biased region" description="Basic and acidic residues" evidence="14">
    <location>
        <begin position="1767"/>
        <end position="1789"/>
    </location>
</feature>
<dbReference type="CTD" id="32965"/>
<evidence type="ECO:0000256" key="11">
    <source>
        <dbReference type="ARBA" id="ARBA00038011"/>
    </source>
</evidence>
<dbReference type="InterPro" id="IPR000949">
    <property type="entry name" value="ELM2_dom"/>
</dbReference>
<feature type="coiled-coil region" evidence="13">
    <location>
        <begin position="3345"/>
        <end position="3372"/>
    </location>
</feature>
<feature type="region of interest" description="Disordered" evidence="14">
    <location>
        <begin position="1683"/>
        <end position="1838"/>
    </location>
</feature>
<feature type="region of interest" description="Disordered" evidence="14">
    <location>
        <begin position="683"/>
        <end position="702"/>
    </location>
</feature>
<evidence type="ECO:0000313" key="18">
    <source>
        <dbReference type="Proteomes" id="UP000694920"/>
    </source>
</evidence>
<feature type="region of interest" description="Disordered" evidence="14">
    <location>
        <begin position="139"/>
        <end position="209"/>
    </location>
</feature>
<organism evidence="18 19">
    <name type="scientific">Cephus cinctus</name>
    <name type="common">Wheat stem sawfly</name>
    <dbReference type="NCBI Taxonomy" id="211228"/>
    <lineage>
        <taxon>Eukaryota</taxon>
        <taxon>Metazoa</taxon>
        <taxon>Ecdysozoa</taxon>
        <taxon>Arthropoda</taxon>
        <taxon>Hexapoda</taxon>
        <taxon>Insecta</taxon>
        <taxon>Pterygota</taxon>
        <taxon>Neoptera</taxon>
        <taxon>Endopterygota</taxon>
        <taxon>Hymenoptera</taxon>
        <taxon>Cephoidea</taxon>
        <taxon>Cephidae</taxon>
        <taxon>Cephus</taxon>
    </lineage>
</organism>
<dbReference type="Gene3D" id="1.20.58.1880">
    <property type="match status" value="1"/>
</dbReference>
<evidence type="ECO:0000256" key="14">
    <source>
        <dbReference type="SAM" id="MobiDB-lite"/>
    </source>
</evidence>
<dbReference type="GO" id="GO:0008270">
    <property type="term" value="F:zinc ion binding"/>
    <property type="evidence" value="ECO:0007669"/>
    <property type="project" value="UniProtKB-KW"/>
</dbReference>
<dbReference type="InterPro" id="IPR001965">
    <property type="entry name" value="Znf_PHD"/>
</dbReference>
<dbReference type="SMART" id="SM00717">
    <property type="entry name" value="SANT"/>
    <property type="match status" value="2"/>
</dbReference>
<protein>
    <submittedName>
        <fullName evidence="19">Titin isoform X4</fullName>
    </submittedName>
</protein>
<evidence type="ECO:0000259" key="15">
    <source>
        <dbReference type="PROSITE" id="PS50016"/>
    </source>
</evidence>
<feature type="compositionally biased region" description="Low complexity" evidence="14">
    <location>
        <begin position="591"/>
        <end position="601"/>
    </location>
</feature>
<dbReference type="GO" id="GO:0005667">
    <property type="term" value="C:transcription regulator complex"/>
    <property type="evidence" value="ECO:0007669"/>
    <property type="project" value="TreeGrafter"/>
</dbReference>
<feature type="region of interest" description="Disordered" evidence="14">
    <location>
        <begin position="1"/>
        <end position="27"/>
    </location>
</feature>
<feature type="domain" description="PHD-type" evidence="15">
    <location>
        <begin position="2918"/>
        <end position="2969"/>
    </location>
</feature>
<dbReference type="PROSITE" id="PS50016">
    <property type="entry name" value="ZF_PHD_2"/>
    <property type="match status" value="1"/>
</dbReference>
<dbReference type="FunFam" id="1.10.10.60:FF:000033">
    <property type="entry name" value="REST corepressor 3"/>
    <property type="match status" value="1"/>
</dbReference>
<evidence type="ECO:0000256" key="7">
    <source>
        <dbReference type="ARBA" id="ARBA00023015"/>
    </source>
</evidence>
<dbReference type="Gene3D" id="1.10.10.60">
    <property type="entry name" value="Homeodomain-like"/>
    <property type="match status" value="1"/>
</dbReference>
<comment type="subcellular location">
    <subcellularLocation>
        <location evidence="1">Nucleus</location>
    </subcellularLocation>
</comment>
<feature type="region of interest" description="Disordered" evidence="14">
    <location>
        <begin position="853"/>
        <end position="887"/>
    </location>
</feature>
<feature type="compositionally biased region" description="Polar residues" evidence="14">
    <location>
        <begin position="310"/>
        <end position="323"/>
    </location>
</feature>
<evidence type="ECO:0000256" key="4">
    <source>
        <dbReference type="ARBA" id="ARBA00022737"/>
    </source>
</evidence>
<feature type="compositionally biased region" description="Basic and acidic residues" evidence="14">
    <location>
        <begin position="1723"/>
        <end position="1743"/>
    </location>
</feature>
<dbReference type="GO" id="GO:0003714">
    <property type="term" value="F:transcription corepressor activity"/>
    <property type="evidence" value="ECO:0007669"/>
    <property type="project" value="TreeGrafter"/>
</dbReference>
<dbReference type="PROSITE" id="PS51293">
    <property type="entry name" value="SANT"/>
    <property type="match status" value="2"/>
</dbReference>
<dbReference type="InterPro" id="IPR011011">
    <property type="entry name" value="Znf_FYVE_PHD"/>
</dbReference>
<reference evidence="19" key="1">
    <citation type="submission" date="2025-08" db="UniProtKB">
        <authorList>
            <consortium name="RefSeq"/>
        </authorList>
    </citation>
    <scope>IDENTIFICATION</scope>
</reference>
<dbReference type="InterPro" id="IPR051066">
    <property type="entry name" value="Trans_reg/Corepressor"/>
</dbReference>
<dbReference type="Gene3D" id="4.10.1240.50">
    <property type="match status" value="1"/>
</dbReference>
<dbReference type="CDD" id="cd15529">
    <property type="entry name" value="PHD2_PHF10"/>
    <property type="match status" value="1"/>
</dbReference>
<feature type="region of interest" description="Disordered" evidence="14">
    <location>
        <begin position="1856"/>
        <end position="1967"/>
    </location>
</feature>
<feature type="compositionally biased region" description="Polar residues" evidence="14">
    <location>
        <begin position="166"/>
        <end position="175"/>
    </location>
</feature>
<keyword evidence="6" id="KW-0862">Zinc</keyword>
<dbReference type="GO" id="GO:0000118">
    <property type="term" value="C:histone deacetylase complex"/>
    <property type="evidence" value="ECO:0007669"/>
    <property type="project" value="TreeGrafter"/>
</dbReference>
<dbReference type="CDD" id="cd00167">
    <property type="entry name" value="SANT"/>
    <property type="match status" value="1"/>
</dbReference>
<feature type="compositionally biased region" description="Acidic residues" evidence="14">
    <location>
        <begin position="2842"/>
        <end position="2851"/>
    </location>
</feature>
<feature type="compositionally biased region" description="Basic residues" evidence="14">
    <location>
        <begin position="3236"/>
        <end position="3245"/>
    </location>
</feature>
<feature type="compositionally biased region" description="Polar residues" evidence="14">
    <location>
        <begin position="870"/>
        <end position="886"/>
    </location>
</feature>
<dbReference type="FunFam" id="4.10.1240.50:FF:000002">
    <property type="entry name" value="REST corepressor isoform X1"/>
    <property type="match status" value="1"/>
</dbReference>
<proteinExistence type="inferred from homology"/>
<feature type="compositionally biased region" description="Basic and acidic residues" evidence="14">
    <location>
        <begin position="12"/>
        <end position="24"/>
    </location>
</feature>
<keyword evidence="18" id="KW-1185">Reference proteome</keyword>
<feature type="region of interest" description="Disordered" evidence="14">
    <location>
        <begin position="713"/>
        <end position="776"/>
    </location>
</feature>
<feature type="compositionally biased region" description="Basic and acidic residues" evidence="14">
    <location>
        <begin position="736"/>
        <end position="776"/>
    </location>
</feature>
<feature type="domain" description="SANT" evidence="17">
    <location>
        <begin position="3388"/>
        <end position="3439"/>
    </location>
</feature>
<dbReference type="Gene3D" id="3.30.40.10">
    <property type="entry name" value="Zinc/RING finger domain, C3HC4 (zinc finger)"/>
    <property type="match status" value="1"/>
</dbReference>
<comment type="similarity">
    <text evidence="11">Belongs to the CoREST family.</text>
</comment>
<dbReference type="SMART" id="SM01189">
    <property type="entry name" value="ELM2"/>
    <property type="match status" value="1"/>
</dbReference>
<dbReference type="PANTHER" id="PTHR16089:SF28">
    <property type="entry name" value="REST COREPRESSOR"/>
    <property type="match status" value="1"/>
</dbReference>
<sequence length="3492" mass="388945">MSESPNMGLFGSKDEIKEPKEATTSKETLPSIVPYCIDSDSESYDDKALSIMDINDIIGVQSDPVGDSTLESEIAALSQIITDSKSDSNQKFLDIDYSTSREDTNLNERFSSVKDITQPSIQASENTFLGRESNFVTAAKPKSTTTAQQSKIGNEPVASVSKKELNTSSSESCNLVESKETESDDGESSKTMDFIQDSNSKTADSITIPEKCKLEETEEGNVVDNEVLDIKGNVEPEQKLELPVRNPSSEDVLQQTEEIKDDVQPVLDEILISEKEIDPELTGIDGNAELVAKDSLELKVQSVQKEECANDNSEIPKTTNGNDYKTEKDQGGNKVSDTNNEKPEPSETIPTIQAKADQEEVETAKEPDCNINEVLTNTEEVDTIITAIQEENTDSDTIINEKNVDEVTSNVPKVIQEDEAIPSVGTKEEPIKTVETDNHSIEATEIETVERKDDIQQKLDLPLPPEKSNEAMLVEVVNETVEVLTEDKVDSSTEEVDNLVEKMVSQDPKINESNIMCDIAEPIKEQLLVDESSPAGSEEVVFEKKPEQIISEPELAEDNFIHELSPAKEVMEIPNEDDSSTTSHISDNVETQETLPTEQEPAGTESLLPAAEEPPISEKIQDEHLVNKEADVGSSEKVSSQDDPQIIVSNEDFDEAPQISNTVLCTEFTPEKVENDLTEVSTVKQDEIQSSESSLPREVSTVEEVAESLEIVSENLQDKEEEDKQKSEVEEVNTEEIMKVQEEERKSAEDKVEPEIEKGEMNDASKTQLEEKDSAENKIEVVIQGIMQPKDNEEIANSIAQVPSELQEDNIEDNAVTVEESQCKTEEPESCDIKVIPEDKIVEDVVPEEIVAKTSSDEDLKLPLSKSEDLQQQSLECTEDTTSTDKAASVIEKSKNLPEGQVKELEDIGKKTKLNPPLEVENKTEALSKEIKIVQEEPVEEIRSPCPAVVTEVLPDEKIEVTVDKVSQESDDLKNILDTTAGVDEMFTDDQSQGTQNVMRNILDTVDNVADILRNVQPSAMVDDFKSILANEVSVEQEIAEVLSHSNDLPLVEEKVEDLPDKLPEDSSDLLNKDLDDPIGTQNIDSLEGLLGLDLIPEPEDPVLKVEPETSKVIAESHDDVQPKEKGMNVPLLLEDSEEPAVTPQHPNYITDVISNCLTTTNKSAQEDDDTSASIDKIVSDHNEEKKSTNLSKIAENVISDSTNKEDNNIDSQCQMETVSVLEENELEMSFELTTGIEENPLEDVSVLDSESKLDLAEDLLLATASQAEVLTDSASLISVCQPNSEMLELESAVKFLQESEEQAIDSPLGLSPKIIHSAVDDIVEQADAGLFVPEAVLCEDSSELVAELQGIASDPIAISEAEIISEATKLENERKAKLSETAKTIPETSPFLDNDLSVSEIDNSLPRSNIGVLAIATPIEVEEKIKESLVIKQDTLNPIAKLSENILTMSDSLPKMSILEERLKEPPKIEIPVHDMSRICEAPTTPKTSLLIQKDTKMAAYQKMLESPKSAEKTELKIMDTPRKDSEKHDFENVGSPRIILKIAKSAIADCGEPRSPKSPKIRSAANSPNPEDSPGQKLGKIKLKLSKGGHPSIISNENVDESAQWHTEGTSSPSPIGMKIKLSKTGDASIIPPDKHEANDEPREVKHKFEEAKRNESPLGMKFKLSKSGDASIVQQDFKETMSKHKEKSDVAQEAPKRTESPLGMKIKLSKYGDASIIQPDKQEEHRDKLENIQEIPKRTESPIGMKFKLSKTGDASIVPSDLPEESRESKPREKSEVPQEIPKRTDSPIGMKIKLSKTRGGASIIQPDSIEESKDKLEIPDVPKRTESPLGMKIKLSKSGDASIIHTEVTEEPKEFSSKYKEKSELASETGKQLESPIGVKIKVTRSGEASIIPPESSEETESLQDMPKRTESSIGMKIKLSKSGDASIIHPDKEDVVEEQKFKERTEPHPLDIPKRTESPIGMKIKLSKTGDASIIQSELPEETKESVARTVLAEKPEVEIPKQSDSPLGMKIKLSKTGDASIVESEKREKSQKRKEIDSPLEMKIKLSKTGHPTIVTSETYGETSQKIKESHDQGSPQKHKDPDTSKESPLKMLKTAHSNILQGNRTELTIEPVQLPAKRQDGGVELSPKRKEVMISPVEVKKSKLETKLSQILPEVTIQPVTSREQKQMLFESKNSAISKQQMNVISQEISITQVRSHKPPDLSMSEKLKDILNKNPSSSPMSSDCEIIEHRPELIIVNENSNSSQDVVIIEEVQQVQPSPQAKLPKKRGRPRRIQPPLLIGPPTDPLALDQAIPKATPKEPRENERPKRTCRSQKSYAPPKRGRGRGRGKRKMDKLEVPLGKKPRIDEDLTLIENSTMGLITLDNSIPQREMSATKTSELYKALKQPPMDRKGISTLMKIGHQSSSSVQKELELQMESYKDALATSSRVQIQTGPMIITQQLLDRKDENIPMQLMPGIMGKSEILINDKKSIHKLVEEAKSHPVDSKDILIVPEHQNWLTPSAKRQTEVAARTETISSVQVIDEETRMSAESNSRSHTPARNMTVPTSETIVNEESQGSVLSTATTESEKVKVKNRRMEINFDPDEGPFTVDKIAEYEWPLDRKGETFMIQEQISQYLGVKSFKRKYPDLKRRMVDMEERNYLRENALVSEAMCDMGLTAVCSSEVLDVMCSDFPDQYEEYRKHMREKQVKEHSKKQKELTAAANAERNRIDLAEMAVQSALSWNVNLNKARRESRKCSLDLQSFTIHVPKKQLKVETEREISHYPVALIPGQYTDYYREYTPAELRYYPLNTVLYGPMRPNERKFDSQSEGSQSDSDSDSSSDDSSSSSSEGTQDTEESQSTMDEVDMEIAAQKDENKSAKCKMCLKSLNKQNKYEVLIQCGTCNGNVHPSCIDLTLDMVPHIRAYSWQCTDCKTCVQCHDPADEDKMLFCDMCDRGYHIYCVGLRRVPQGRWHCQECAVCASCGSREAGGANSDRNSVALWQHEYKKGERNTRVYVSTFCVPCSKLWRKGRYCPHCSRCHTAPRLDLEANLVHCSACDKYLHLVPAEKIRVGRDYQVIVPEFVPVNERRLDQCPDRALLVWSPTTDIPDQKLDEYIILAKEKYGYNGEQALGMLFWHKHNLERAVLDLANFTPFPDEWTVEDKVLFEQAFQFHGKSFHRIRQMLPDKSIASLVKYYYSWKKTRTRTSLMDRQARKLTSGGKEGENGSENGSELGSNTDSESEEKKWTIHRGIRRGKNQAVPGSQGADAKASSDSENVPQVQGSCSNCGVACHSVRATPKGHACHSCYLHWRRTGVARPLSSMPGRSNKRKPPRGLVVNHDDLAALAGQPNQASNSLQAIDTEIVSLKRQIQSNKQQVSALKRKTVDGIDDLRPPEVSSRINARWTNDELLLAVQGVRKYGKDFSAIADVIGTKTEAHLRSFFVNYRRRYNLDAVLKEYEAENGPILIDDEKEEKMEVDQTSSNETAETSQKAKASVGPGQTAK</sequence>
<dbReference type="CDD" id="cd21085">
    <property type="entry name" value="WH_NTD_PHF10"/>
    <property type="match status" value="1"/>
</dbReference>
<dbReference type="InterPro" id="IPR049048">
    <property type="entry name" value="REST_helical"/>
</dbReference>
<feature type="domain" description="SANT" evidence="17">
    <location>
        <begin position="3142"/>
        <end position="3193"/>
    </location>
</feature>
<feature type="compositionally biased region" description="Polar residues" evidence="14">
    <location>
        <begin position="196"/>
        <end position="205"/>
    </location>
</feature>
<dbReference type="InterPro" id="IPR001005">
    <property type="entry name" value="SANT/Myb"/>
</dbReference>
<feature type="compositionally biased region" description="Basic residues" evidence="14">
    <location>
        <begin position="2328"/>
        <end position="2340"/>
    </location>
</feature>
<evidence type="ECO:0000256" key="9">
    <source>
        <dbReference type="ARBA" id="ARBA00023163"/>
    </source>
</evidence>
<dbReference type="Proteomes" id="UP000694920">
    <property type="component" value="Unplaced"/>
</dbReference>
<feature type="compositionally biased region" description="Polar residues" evidence="14">
    <location>
        <begin position="1606"/>
        <end position="1616"/>
    </location>
</feature>
<keyword evidence="4" id="KW-0677">Repeat</keyword>
<feature type="compositionally biased region" description="Polar residues" evidence="14">
    <location>
        <begin position="2060"/>
        <end position="2070"/>
    </location>
</feature>
<feature type="compositionally biased region" description="Polar residues" evidence="14">
    <location>
        <begin position="142"/>
        <end position="152"/>
    </location>
</feature>
<feature type="compositionally biased region" description="Basic and acidic residues" evidence="14">
    <location>
        <begin position="559"/>
        <end position="571"/>
    </location>
</feature>
<dbReference type="InterPro" id="IPR019787">
    <property type="entry name" value="Znf_PHD-finger"/>
</dbReference>
<feature type="region of interest" description="Disordered" evidence="14">
    <location>
        <begin position="303"/>
        <end position="368"/>
    </location>
</feature>
<dbReference type="SUPFAM" id="SSF57903">
    <property type="entry name" value="FYVE/PHD zinc finger"/>
    <property type="match status" value="2"/>
</dbReference>
<feature type="compositionally biased region" description="Low complexity" evidence="14">
    <location>
        <begin position="2831"/>
        <end position="2841"/>
    </location>
</feature>
<feature type="compositionally biased region" description="Polar residues" evidence="14">
    <location>
        <begin position="683"/>
        <end position="694"/>
    </location>
</feature>
<keyword evidence="7" id="KW-0805">Transcription regulation</keyword>
<feature type="region of interest" description="Disordered" evidence="14">
    <location>
        <begin position="2264"/>
        <end position="2344"/>
    </location>
</feature>
<keyword evidence="9" id="KW-0804">Transcription</keyword>
<feature type="compositionally biased region" description="Basic and acidic residues" evidence="14">
    <location>
        <begin position="1683"/>
        <end position="1702"/>
    </location>
</feature>
<feature type="domain" description="ELM2" evidence="16">
    <location>
        <begin position="3056"/>
        <end position="3141"/>
    </location>
</feature>
<evidence type="ECO:0000256" key="12">
    <source>
        <dbReference type="PROSITE-ProRule" id="PRU00146"/>
    </source>
</evidence>
<evidence type="ECO:0000313" key="19">
    <source>
        <dbReference type="RefSeq" id="XP_015587023.1"/>
    </source>
</evidence>
<dbReference type="Pfam" id="PF20878">
    <property type="entry name" value="REST_helical"/>
    <property type="match status" value="1"/>
</dbReference>
<feature type="compositionally biased region" description="Basic and acidic residues" evidence="14">
    <location>
        <begin position="855"/>
        <end position="869"/>
    </location>
</feature>
<feature type="region of interest" description="Disordered" evidence="14">
    <location>
        <begin position="2807"/>
        <end position="2851"/>
    </location>
</feature>
<keyword evidence="3" id="KW-0479">Metal-binding</keyword>
<feature type="compositionally biased region" description="Basic and acidic residues" evidence="14">
    <location>
        <begin position="619"/>
        <end position="631"/>
    </location>
</feature>
<evidence type="ECO:0000256" key="10">
    <source>
        <dbReference type="ARBA" id="ARBA00023242"/>
    </source>
</evidence>
<evidence type="ECO:0000256" key="3">
    <source>
        <dbReference type="ARBA" id="ARBA00022723"/>
    </source>
</evidence>
<feature type="region of interest" description="Disordered" evidence="14">
    <location>
        <begin position="3454"/>
        <end position="3492"/>
    </location>
</feature>
<dbReference type="SMART" id="SM00249">
    <property type="entry name" value="PHD"/>
    <property type="match status" value="2"/>
</dbReference>
<feature type="region of interest" description="Disordered" evidence="14">
    <location>
        <begin position="1551"/>
        <end position="1656"/>
    </location>
</feature>
<feature type="compositionally biased region" description="Polar residues" evidence="14">
    <location>
        <begin position="3467"/>
        <end position="3481"/>
    </location>
</feature>
<dbReference type="RefSeq" id="XP_015587023.1">
    <property type="nucleotide sequence ID" value="XM_015731537.2"/>
</dbReference>
<evidence type="ECO:0000259" key="16">
    <source>
        <dbReference type="PROSITE" id="PS51156"/>
    </source>
</evidence>
<feature type="compositionally biased region" description="Basic and acidic residues" evidence="14">
    <location>
        <begin position="1635"/>
        <end position="1656"/>
    </location>
</feature>
<feature type="compositionally biased region" description="Basic residues" evidence="14">
    <location>
        <begin position="2271"/>
        <end position="2280"/>
    </location>
</feature>
<feature type="compositionally biased region" description="Basic and acidic residues" evidence="14">
    <location>
        <begin position="1856"/>
        <end position="1869"/>
    </location>
</feature>
<dbReference type="FunFam" id="1.20.58.1880:FF:000001">
    <property type="entry name" value="REST corepressor 1"/>
    <property type="match status" value="1"/>
</dbReference>
<feature type="compositionally biased region" description="Low complexity" evidence="14">
    <location>
        <begin position="1890"/>
        <end position="1899"/>
    </location>
</feature>
<evidence type="ECO:0000256" key="1">
    <source>
        <dbReference type="ARBA" id="ARBA00004123"/>
    </source>
</evidence>
<feature type="compositionally biased region" description="Basic and acidic residues" evidence="14">
    <location>
        <begin position="1934"/>
        <end position="1962"/>
    </location>
</feature>
<evidence type="ECO:0000256" key="5">
    <source>
        <dbReference type="ARBA" id="ARBA00022771"/>
    </source>
</evidence>
<keyword evidence="10" id="KW-0539">Nucleus</keyword>
<evidence type="ECO:0000256" key="8">
    <source>
        <dbReference type="ARBA" id="ARBA00023054"/>
    </source>
</evidence>
<keyword evidence="2" id="KW-0678">Repressor</keyword>
<name>A0AAJ7FDY7_CEPCN</name>
<dbReference type="GeneID" id="107263881"/>
<feature type="region of interest" description="Disordered" evidence="14">
    <location>
        <begin position="531"/>
        <end position="644"/>
    </location>
</feature>
<dbReference type="InterPro" id="IPR017884">
    <property type="entry name" value="SANT_dom"/>
</dbReference>
<feature type="compositionally biased region" description="Basic and acidic residues" evidence="14">
    <location>
        <begin position="356"/>
        <end position="368"/>
    </location>
</feature>
<dbReference type="PROSITE" id="PS51156">
    <property type="entry name" value="ELM2"/>
    <property type="match status" value="1"/>
</dbReference>
<keyword evidence="5 12" id="KW-0863">Zinc-finger</keyword>
<evidence type="ECO:0000259" key="17">
    <source>
        <dbReference type="PROSITE" id="PS51293"/>
    </source>
</evidence>
<gene>
    <name evidence="19" type="primary">LOC107263881</name>
</gene>
<feature type="compositionally biased region" description="Low complexity" evidence="14">
    <location>
        <begin position="3215"/>
        <end position="3225"/>
    </location>
</feature>
<feature type="compositionally biased region" description="Basic and acidic residues" evidence="14">
    <location>
        <begin position="1510"/>
        <end position="1533"/>
    </location>
</feature>